<dbReference type="InterPro" id="IPR002068">
    <property type="entry name" value="A-crystallin/Hsp20_dom"/>
</dbReference>
<proteinExistence type="inferred from homology"/>
<organism evidence="4 5">
    <name type="scientific">Ramlibacter tataouinensis</name>
    <dbReference type="NCBI Taxonomy" id="94132"/>
    <lineage>
        <taxon>Bacteria</taxon>
        <taxon>Pseudomonadati</taxon>
        <taxon>Pseudomonadota</taxon>
        <taxon>Betaproteobacteria</taxon>
        <taxon>Burkholderiales</taxon>
        <taxon>Comamonadaceae</taxon>
        <taxon>Ramlibacter</taxon>
    </lineage>
</organism>
<dbReference type="SUPFAM" id="SSF49764">
    <property type="entry name" value="HSP20-like chaperones"/>
    <property type="match status" value="1"/>
</dbReference>
<evidence type="ECO:0000313" key="4">
    <source>
        <dbReference type="EMBL" id="AMO21957.1"/>
    </source>
</evidence>
<dbReference type="PROSITE" id="PS01031">
    <property type="entry name" value="SHSP"/>
    <property type="match status" value="1"/>
</dbReference>
<accession>A0A127JPQ1</accession>
<keyword evidence="5" id="KW-1185">Reference proteome</keyword>
<comment type="similarity">
    <text evidence="1 2">Belongs to the small heat shock protein (HSP20) family.</text>
</comment>
<sequence>MFFAPVVRTRAVAPSLRSFDRNFERFVNDAFFGNGKPGLQLEQDEKAWNLSIDMPGVAREDLAISIEGPVVRIETRAEAKRPYKAAYELAEDIDAEASVAKLENGVLALSLAKKKPVSTARTIEVK</sequence>
<evidence type="ECO:0000256" key="2">
    <source>
        <dbReference type="RuleBase" id="RU003616"/>
    </source>
</evidence>
<dbReference type="Gene3D" id="2.60.40.790">
    <property type="match status" value="1"/>
</dbReference>
<gene>
    <name evidence="4" type="ORF">UC35_02565</name>
</gene>
<dbReference type="InterPro" id="IPR008978">
    <property type="entry name" value="HSP20-like_chaperone"/>
</dbReference>
<evidence type="ECO:0000259" key="3">
    <source>
        <dbReference type="PROSITE" id="PS01031"/>
    </source>
</evidence>
<dbReference type="Proteomes" id="UP000070433">
    <property type="component" value="Chromosome"/>
</dbReference>
<feature type="domain" description="SHSP" evidence="3">
    <location>
        <begin position="30"/>
        <end position="126"/>
    </location>
</feature>
<dbReference type="Pfam" id="PF00011">
    <property type="entry name" value="HSP20"/>
    <property type="match status" value="1"/>
</dbReference>
<evidence type="ECO:0000313" key="5">
    <source>
        <dbReference type="Proteomes" id="UP000070433"/>
    </source>
</evidence>
<dbReference type="CDD" id="cd00298">
    <property type="entry name" value="ACD_sHsps_p23-like"/>
    <property type="match status" value="1"/>
</dbReference>
<dbReference type="EMBL" id="CP010951">
    <property type="protein sequence ID" value="AMO21957.1"/>
    <property type="molecule type" value="Genomic_DNA"/>
</dbReference>
<name>A0A127JPQ1_9BURK</name>
<protein>
    <submittedName>
        <fullName evidence="4">Heat-shock protein Hsp20</fullName>
    </submittedName>
</protein>
<dbReference type="RefSeq" id="WP_061495889.1">
    <property type="nucleotide sequence ID" value="NZ_CP010951.1"/>
</dbReference>
<evidence type="ECO:0000256" key="1">
    <source>
        <dbReference type="PROSITE-ProRule" id="PRU00285"/>
    </source>
</evidence>
<dbReference type="OrthoDB" id="8794599at2"/>
<reference evidence="4 5" key="1">
    <citation type="journal article" date="2014" name="Int. J. Syst. Evol. Microbiol.">
        <title>Ramlibacter solisilvae sp. nov., isolated from forest soil, and emended description of the genus Ramlibacter.</title>
        <authorList>
            <person name="Lee H.J."/>
            <person name="Lee S.H."/>
            <person name="Lee S.S."/>
            <person name="Lee J.S."/>
            <person name="Kim Y."/>
            <person name="Kim S.C."/>
            <person name="Jeon C.O."/>
        </authorList>
    </citation>
    <scope>NUCLEOTIDE SEQUENCE [LARGE SCALE GENOMIC DNA]</scope>
    <source>
        <strain evidence="4 5">5-10</strain>
    </source>
</reference>
<dbReference type="AlphaFoldDB" id="A0A127JPQ1"/>